<keyword evidence="3 12" id="KW-0963">Cytoplasm</keyword>
<feature type="domain" description="Enolpyruvate transferase" evidence="13">
    <location>
        <begin position="8"/>
        <end position="405"/>
    </location>
</feature>
<dbReference type="AlphaFoldDB" id="A0A7G6DZK2"/>
<feature type="binding site" evidence="12">
    <location>
        <position position="326"/>
    </location>
    <ligand>
        <name>UDP-N-acetyl-alpha-D-glucosamine</name>
        <dbReference type="ChEBI" id="CHEBI:57705"/>
    </ligand>
</feature>
<feature type="binding site" evidence="12">
    <location>
        <position position="92"/>
    </location>
    <ligand>
        <name>UDP-N-acetyl-alpha-D-glucosamine</name>
        <dbReference type="ChEBI" id="CHEBI:57705"/>
    </ligand>
</feature>
<evidence type="ECO:0000256" key="10">
    <source>
        <dbReference type="ARBA" id="ARBA00038367"/>
    </source>
</evidence>
<protein>
    <recommendedName>
        <fullName evidence="12">UDP-N-acetylglucosamine 1-carboxyvinyltransferase</fullName>
        <ecNumber evidence="12">2.5.1.7</ecNumber>
    </recommendedName>
    <alternativeName>
        <fullName evidence="12">Enoylpyruvate transferase</fullName>
    </alternativeName>
    <alternativeName>
        <fullName evidence="12">UDP-N-acetylglucosamine enolpyruvyl transferase</fullName>
        <shortName evidence="12">EPT</shortName>
    </alternativeName>
</protein>
<keyword evidence="9 12" id="KW-0961">Cell wall biogenesis/degradation</keyword>
<comment type="subcellular location">
    <subcellularLocation>
        <location evidence="1 12">Cytoplasm</location>
    </subcellularLocation>
</comment>
<comment type="catalytic activity">
    <reaction evidence="11 12">
        <text>phosphoenolpyruvate + UDP-N-acetyl-alpha-D-glucosamine = UDP-N-acetyl-3-O-(1-carboxyvinyl)-alpha-D-glucosamine + phosphate</text>
        <dbReference type="Rhea" id="RHEA:18681"/>
        <dbReference type="ChEBI" id="CHEBI:43474"/>
        <dbReference type="ChEBI" id="CHEBI:57705"/>
        <dbReference type="ChEBI" id="CHEBI:58702"/>
        <dbReference type="ChEBI" id="CHEBI:68483"/>
        <dbReference type="EC" id="2.5.1.7"/>
    </reaction>
</comment>
<evidence type="ECO:0000256" key="9">
    <source>
        <dbReference type="ARBA" id="ARBA00023316"/>
    </source>
</evidence>
<dbReference type="InterPro" id="IPR001986">
    <property type="entry name" value="Enolpyruvate_Tfrase_dom"/>
</dbReference>
<dbReference type="HAMAP" id="MF_00111">
    <property type="entry name" value="MurA"/>
    <property type="match status" value="1"/>
</dbReference>
<evidence type="ECO:0000256" key="5">
    <source>
        <dbReference type="ARBA" id="ARBA00022679"/>
    </source>
</evidence>
<name>A0A7G6DZK2_THEFR</name>
<evidence type="ECO:0000256" key="3">
    <source>
        <dbReference type="ARBA" id="ARBA00022490"/>
    </source>
</evidence>
<keyword evidence="7 12" id="KW-0573">Peptidoglycan synthesis</keyword>
<evidence type="ECO:0000256" key="12">
    <source>
        <dbReference type="HAMAP-Rule" id="MF_00111"/>
    </source>
</evidence>
<evidence type="ECO:0000256" key="2">
    <source>
        <dbReference type="ARBA" id="ARBA00004752"/>
    </source>
</evidence>
<keyword evidence="8 12" id="KW-0131">Cell cycle</keyword>
<dbReference type="Gene3D" id="3.65.10.10">
    <property type="entry name" value="Enolpyruvate transferase domain"/>
    <property type="match status" value="2"/>
</dbReference>
<evidence type="ECO:0000256" key="8">
    <source>
        <dbReference type="ARBA" id="ARBA00023306"/>
    </source>
</evidence>
<evidence type="ECO:0000313" key="14">
    <source>
        <dbReference type="EMBL" id="QNB45256.1"/>
    </source>
</evidence>
<dbReference type="Proteomes" id="UP000515847">
    <property type="component" value="Chromosome"/>
</dbReference>
<comment type="caution">
    <text evidence="12">Lacks conserved residue(s) required for the propagation of feature annotation.</text>
</comment>
<dbReference type="KEGG" id="tfr:BR63_02350"/>
<comment type="similarity">
    <text evidence="10 12">Belongs to the EPSP synthase family. MurA subfamily.</text>
</comment>
<accession>A0A7G6DZK2</accession>
<feature type="binding site" evidence="12">
    <location>
        <begin position="22"/>
        <end position="23"/>
    </location>
    <ligand>
        <name>phosphoenolpyruvate</name>
        <dbReference type="ChEBI" id="CHEBI:58702"/>
    </ligand>
</feature>
<dbReference type="Pfam" id="PF00275">
    <property type="entry name" value="EPSP_synthase"/>
    <property type="match status" value="1"/>
</dbReference>
<dbReference type="GO" id="GO:0005737">
    <property type="term" value="C:cytoplasm"/>
    <property type="evidence" value="ECO:0007669"/>
    <property type="project" value="UniProtKB-SubCell"/>
</dbReference>
<evidence type="ECO:0000313" key="15">
    <source>
        <dbReference type="Proteomes" id="UP000515847"/>
    </source>
</evidence>
<keyword evidence="15" id="KW-1185">Reference proteome</keyword>
<evidence type="ECO:0000256" key="7">
    <source>
        <dbReference type="ARBA" id="ARBA00022984"/>
    </source>
</evidence>
<dbReference type="GO" id="GO:0008360">
    <property type="term" value="P:regulation of cell shape"/>
    <property type="evidence" value="ECO:0007669"/>
    <property type="project" value="UniProtKB-KW"/>
</dbReference>
<keyword evidence="5 12" id="KW-0808">Transferase</keyword>
<dbReference type="PANTHER" id="PTHR43783:SF1">
    <property type="entry name" value="UDP-N-ACETYLGLUCOSAMINE 1-CARBOXYVINYLTRANSFERASE"/>
    <property type="match status" value="1"/>
</dbReference>
<comment type="function">
    <text evidence="12">Cell wall formation. Adds enolpyruvyl to UDP-N-acetylglucosamine.</text>
</comment>
<keyword evidence="6 12" id="KW-0133">Cell shape</keyword>
<dbReference type="InterPro" id="IPR036968">
    <property type="entry name" value="Enolpyruvate_Tfrase_sf"/>
</dbReference>
<reference evidence="14 15" key="1">
    <citation type="journal article" date="2019" name="Front. Microbiol.">
        <title>Thermoanaerosceptrum fracticalcis gen. nov. sp. nov., a Novel Fumarate-Fermenting Microorganism From a Deep Fractured Carbonate Aquifer of the US Great Basin.</title>
        <authorList>
            <person name="Hamilton-Brehm S.D."/>
            <person name="Stewart L.E."/>
            <person name="Zavarin M."/>
            <person name="Caldwell M."/>
            <person name="Lawson P.A."/>
            <person name="Onstott T.C."/>
            <person name="Grzymski J."/>
            <person name="Neveux I."/>
            <person name="Lollar B.S."/>
            <person name="Russell C.E."/>
            <person name="Moser D.P."/>
        </authorList>
    </citation>
    <scope>NUCLEOTIDE SEQUENCE [LARGE SCALE GENOMIC DNA]</scope>
    <source>
        <strain evidence="14 15">DRI-13</strain>
    </source>
</reference>
<evidence type="ECO:0000259" key="13">
    <source>
        <dbReference type="Pfam" id="PF00275"/>
    </source>
</evidence>
<dbReference type="GO" id="GO:0019277">
    <property type="term" value="P:UDP-N-acetylgalactosamine biosynthetic process"/>
    <property type="evidence" value="ECO:0007669"/>
    <property type="project" value="InterPro"/>
</dbReference>
<dbReference type="InterPro" id="IPR005750">
    <property type="entry name" value="UDP_GlcNAc_COvinyl_MurA"/>
</dbReference>
<dbReference type="OrthoDB" id="9803760at2"/>
<evidence type="ECO:0000256" key="11">
    <source>
        <dbReference type="ARBA" id="ARBA00047527"/>
    </source>
</evidence>
<evidence type="ECO:0000256" key="6">
    <source>
        <dbReference type="ARBA" id="ARBA00022960"/>
    </source>
</evidence>
<dbReference type="GO" id="GO:0051301">
    <property type="term" value="P:cell division"/>
    <property type="evidence" value="ECO:0007669"/>
    <property type="project" value="UniProtKB-KW"/>
</dbReference>
<proteinExistence type="inferred from homology"/>
<comment type="pathway">
    <text evidence="2 12">Cell wall biogenesis; peptidoglycan biosynthesis.</text>
</comment>
<feature type="modified residue" description="2-(S-cysteinyl)pyruvic acid O-phosphothioketal" evidence="12">
    <location>
        <position position="116"/>
    </location>
</feature>
<dbReference type="SUPFAM" id="SSF55205">
    <property type="entry name" value="EPT/RTPC-like"/>
    <property type="match status" value="1"/>
</dbReference>
<dbReference type="GO" id="GO:0071555">
    <property type="term" value="P:cell wall organization"/>
    <property type="evidence" value="ECO:0007669"/>
    <property type="project" value="UniProtKB-KW"/>
</dbReference>
<dbReference type="InterPro" id="IPR013792">
    <property type="entry name" value="RNA3'P_cycl/enolpyr_Trfase_a/b"/>
</dbReference>
<dbReference type="PANTHER" id="PTHR43783">
    <property type="entry name" value="UDP-N-ACETYLGLUCOSAMINE 1-CARBOXYVINYLTRANSFERASE"/>
    <property type="match status" value="1"/>
</dbReference>
<dbReference type="NCBIfam" id="TIGR01072">
    <property type="entry name" value="murA"/>
    <property type="match status" value="1"/>
</dbReference>
<dbReference type="CDD" id="cd01555">
    <property type="entry name" value="UdpNAET"/>
    <property type="match status" value="1"/>
</dbReference>
<dbReference type="EC" id="2.5.1.7" evidence="12"/>
<feature type="binding site" evidence="12">
    <location>
        <begin position="121"/>
        <end position="125"/>
    </location>
    <ligand>
        <name>UDP-N-acetyl-alpha-D-glucosamine</name>
        <dbReference type="ChEBI" id="CHEBI:57705"/>
    </ligand>
</feature>
<keyword evidence="12" id="KW-0670">Pyruvate</keyword>
<dbReference type="NCBIfam" id="NF006873">
    <property type="entry name" value="PRK09369.1"/>
    <property type="match status" value="1"/>
</dbReference>
<evidence type="ECO:0000256" key="4">
    <source>
        <dbReference type="ARBA" id="ARBA00022618"/>
    </source>
</evidence>
<gene>
    <name evidence="12 14" type="primary">murA</name>
    <name evidence="14" type="ORF">BR63_02350</name>
</gene>
<feature type="active site" description="Proton donor" evidence="12">
    <location>
        <position position="116"/>
    </location>
</feature>
<dbReference type="UniPathway" id="UPA00219"/>
<feature type="binding site" evidence="12">
    <location>
        <position position="304"/>
    </location>
    <ligand>
        <name>UDP-N-acetyl-alpha-D-glucosamine</name>
        <dbReference type="ChEBI" id="CHEBI:57705"/>
    </ligand>
</feature>
<dbReference type="GO" id="GO:0008760">
    <property type="term" value="F:UDP-N-acetylglucosamine 1-carboxyvinyltransferase activity"/>
    <property type="evidence" value="ECO:0007669"/>
    <property type="project" value="UniProtKB-UniRule"/>
</dbReference>
<organism evidence="14 15">
    <name type="scientific">Thermanaerosceptrum fracticalcis</name>
    <dbReference type="NCBI Taxonomy" id="1712410"/>
    <lineage>
        <taxon>Bacteria</taxon>
        <taxon>Bacillati</taxon>
        <taxon>Bacillota</taxon>
        <taxon>Clostridia</taxon>
        <taxon>Eubacteriales</taxon>
        <taxon>Peptococcaceae</taxon>
        <taxon>Thermanaerosceptrum</taxon>
    </lineage>
</organism>
<dbReference type="EMBL" id="CP045798">
    <property type="protein sequence ID" value="QNB45256.1"/>
    <property type="molecule type" value="Genomic_DNA"/>
</dbReference>
<dbReference type="RefSeq" id="WP_034422744.1">
    <property type="nucleotide sequence ID" value="NZ_CP045798.1"/>
</dbReference>
<keyword evidence="4 12" id="KW-0132">Cell division</keyword>
<sequence>MEKYVIVGGNRLSGTVRVSGAKNAVLTILPACLLSKGVCTIHEVPRLSDVFVMKEVLECLGAHVEFTGNTMVVNASRISTLEVPEKLTRMMRASNLVMGPLLSRFKQVKLAYPGGCSIGSRPMDQHLRGMKIMGAKVTEKYGYIEAQVTKLTGSEIYLDFPSVGATENLMMAAVLADGVTIIRNAAREPEIVDLQNFLNGMGAKIRGAGTDIIKIQGVRELGSTEHTIIPDRIEAGTFMVAAAISRGDVCLENVIPEHIEAVIAKLKEAGVGIEEKGDCVRVFYQGPTRGVDYKTMPYPGFPTDMQAQIMALMAISEGTSIVSETIFENRFKHVDELRRMGADIHVESRIAIVKGVQRLTGAHVEASDLRAGAALVIAGLAAHGATVLEKVYHIDRGYERFEFKLRGLGAQILRVNGDSKGPHNRKEK</sequence>
<dbReference type="GO" id="GO:0009252">
    <property type="term" value="P:peptidoglycan biosynthetic process"/>
    <property type="evidence" value="ECO:0007669"/>
    <property type="project" value="UniProtKB-UniRule"/>
</dbReference>
<dbReference type="FunFam" id="3.65.10.10:FF:000001">
    <property type="entry name" value="UDP-N-acetylglucosamine 1-carboxyvinyltransferase"/>
    <property type="match status" value="1"/>
</dbReference>
<dbReference type="InterPro" id="IPR050068">
    <property type="entry name" value="MurA_subfamily"/>
</dbReference>
<evidence type="ECO:0000256" key="1">
    <source>
        <dbReference type="ARBA" id="ARBA00004496"/>
    </source>
</evidence>